<dbReference type="InterPro" id="IPR043157">
    <property type="entry name" value="Dynein_AAA1S"/>
</dbReference>
<dbReference type="GO" id="GO:0007018">
    <property type="term" value="P:microtubule-based movement"/>
    <property type="evidence" value="ECO:0007669"/>
    <property type="project" value="InterPro"/>
</dbReference>
<organism evidence="3 4">
    <name type="scientific">Monodon monoceros</name>
    <name type="common">Narwhal</name>
    <name type="synonym">Ceratodon monodon</name>
    <dbReference type="NCBI Taxonomy" id="40151"/>
    <lineage>
        <taxon>Eukaryota</taxon>
        <taxon>Metazoa</taxon>
        <taxon>Chordata</taxon>
        <taxon>Craniata</taxon>
        <taxon>Vertebrata</taxon>
        <taxon>Euteleostomi</taxon>
        <taxon>Mammalia</taxon>
        <taxon>Eutheria</taxon>
        <taxon>Laurasiatheria</taxon>
        <taxon>Artiodactyla</taxon>
        <taxon>Whippomorpha</taxon>
        <taxon>Cetacea</taxon>
        <taxon>Odontoceti</taxon>
        <taxon>Monodontidae</taxon>
        <taxon>Monodon</taxon>
    </lineage>
</organism>
<evidence type="ECO:0000313" key="4">
    <source>
        <dbReference type="Proteomes" id="UP000308365"/>
    </source>
</evidence>
<dbReference type="Proteomes" id="UP000308365">
    <property type="component" value="Unassembled WGS sequence"/>
</dbReference>
<proteinExistence type="inferred from homology"/>
<dbReference type="InterPro" id="IPR035699">
    <property type="entry name" value="AAA_6"/>
</dbReference>
<dbReference type="SUPFAM" id="SSF52540">
    <property type="entry name" value="P-loop containing nucleoside triphosphate hydrolases"/>
    <property type="match status" value="1"/>
</dbReference>
<evidence type="ECO:0000259" key="2">
    <source>
        <dbReference type="Pfam" id="PF12774"/>
    </source>
</evidence>
<dbReference type="FunFam" id="3.40.50.300:FF:000063">
    <property type="entry name" value="dynein heavy chain 6, axonemal"/>
    <property type="match status" value="1"/>
</dbReference>
<dbReference type="PANTHER" id="PTHR45703">
    <property type="entry name" value="DYNEIN HEAVY CHAIN"/>
    <property type="match status" value="1"/>
</dbReference>
<feature type="non-terminal residue" evidence="3">
    <location>
        <position position="315"/>
    </location>
</feature>
<gene>
    <name evidence="3" type="ORF">EI555_010029</name>
</gene>
<dbReference type="GO" id="GO:0045505">
    <property type="term" value="F:dynein intermediate chain binding"/>
    <property type="evidence" value="ECO:0007669"/>
    <property type="project" value="InterPro"/>
</dbReference>
<comment type="similarity">
    <text evidence="1">Belongs to the dynein heavy chain family.</text>
</comment>
<dbReference type="GO" id="GO:0005524">
    <property type="term" value="F:ATP binding"/>
    <property type="evidence" value="ECO:0007669"/>
    <property type="project" value="InterPro"/>
</dbReference>
<dbReference type="AlphaFoldDB" id="A0A4U1FU24"/>
<dbReference type="InterPro" id="IPR026983">
    <property type="entry name" value="DHC"/>
</dbReference>
<comment type="caution">
    <text evidence="3">The sequence shown here is derived from an EMBL/GenBank/DDBJ whole genome shotgun (WGS) entry which is preliminary data.</text>
</comment>
<feature type="domain" description="Dynein heavy chain hydrolytic ATP-binding dynein motor region" evidence="2">
    <location>
        <begin position="1"/>
        <end position="176"/>
    </location>
</feature>
<dbReference type="GO" id="GO:0030286">
    <property type="term" value="C:dynein complex"/>
    <property type="evidence" value="ECO:0007669"/>
    <property type="project" value="InterPro"/>
</dbReference>
<evidence type="ECO:0000256" key="1">
    <source>
        <dbReference type="ARBA" id="ARBA00008887"/>
    </source>
</evidence>
<accession>A0A4U1FU24</accession>
<dbReference type="EMBL" id="RWIC01000001">
    <property type="protein sequence ID" value="TKC53905.1"/>
    <property type="molecule type" value="Genomic_DNA"/>
</dbReference>
<dbReference type="InterPro" id="IPR027417">
    <property type="entry name" value="P-loop_NTPase"/>
</dbReference>
<dbReference type="Pfam" id="PF12774">
    <property type="entry name" value="AAA_6"/>
    <property type="match status" value="1"/>
</dbReference>
<dbReference type="Gene3D" id="3.40.50.300">
    <property type="entry name" value="P-loop containing nucleotide triphosphate hydrolases"/>
    <property type="match status" value="2"/>
</dbReference>
<sequence length="315" mass="35543">MSGAPAGPAGTGKTETTKDLGRALGMVVYVFNCSEQMDYKSIGNIYKGLVQTGAWGCFDEFNRISVEVLSVVAVQVKMIHDAIRNRKKRFVFLGEAITLKPSVGIFITMNPGYAGRTELPENLKALFRQVPCAMVAPDIELICEILLVAEGFVDARSLARKFITLYTLCKELLSKQVLMRALRDFNMPKIVTDDIPVFLGLVGDLFPALDVPRRRVPHFEQMVRQSTMELRLQPEESFILKVLRTLNRTYVNMKQKPIWNDLNPKAVTTDELFGLFSSILREQANLRHDGPKWIVLDGDIDPMWIESLNTVMDDN</sequence>
<reference evidence="4" key="1">
    <citation type="journal article" date="2019" name="IScience">
        <title>Narwhal Genome Reveals Long-Term Low Genetic Diversity despite Current Large Abundance Size.</title>
        <authorList>
            <person name="Westbury M.V."/>
            <person name="Petersen B."/>
            <person name="Garde E."/>
            <person name="Heide-Jorgensen M.P."/>
            <person name="Lorenzen E.D."/>
        </authorList>
    </citation>
    <scope>NUCLEOTIDE SEQUENCE [LARGE SCALE GENOMIC DNA]</scope>
</reference>
<protein>
    <recommendedName>
        <fullName evidence="2">Dynein heavy chain hydrolytic ATP-binding dynein motor region domain-containing protein</fullName>
    </recommendedName>
</protein>
<name>A0A4U1FU24_MONMO</name>
<dbReference type="PANTHER" id="PTHR45703:SF12">
    <property type="entry name" value="DYNEIN AXONEMAL HEAVY CHAIN 11"/>
    <property type="match status" value="1"/>
</dbReference>
<evidence type="ECO:0000313" key="3">
    <source>
        <dbReference type="EMBL" id="TKC53905.1"/>
    </source>
</evidence>
<dbReference type="Gene3D" id="1.10.8.710">
    <property type="match status" value="2"/>
</dbReference>
<dbReference type="GO" id="GO:0051959">
    <property type="term" value="F:dynein light intermediate chain binding"/>
    <property type="evidence" value="ECO:0007669"/>
    <property type="project" value="InterPro"/>
</dbReference>